<dbReference type="Pfam" id="PF00657">
    <property type="entry name" value="Lipase_GDSL"/>
    <property type="match status" value="1"/>
</dbReference>
<dbReference type="GO" id="GO:0016788">
    <property type="term" value="F:hydrolase activity, acting on ester bonds"/>
    <property type="evidence" value="ECO:0007669"/>
    <property type="project" value="InterPro"/>
</dbReference>
<dbReference type="InterPro" id="IPR036514">
    <property type="entry name" value="SGNH_hydro_sf"/>
</dbReference>
<dbReference type="Gene3D" id="3.40.50.1110">
    <property type="entry name" value="SGNH hydrolase"/>
    <property type="match status" value="1"/>
</dbReference>
<dbReference type="EMBL" id="JAVXUP010000230">
    <property type="protein sequence ID" value="KAK3033591.1"/>
    <property type="molecule type" value="Genomic_DNA"/>
</dbReference>
<comment type="caution">
    <text evidence="3">The sequence shown here is derived from an EMBL/GenBank/DDBJ whole genome shotgun (WGS) entry which is preliminary data.</text>
</comment>
<dbReference type="AlphaFoldDB" id="A0AA88WT50"/>
<name>A0AA88WT50_9ASTE</name>
<reference evidence="3" key="1">
    <citation type="submission" date="2022-12" db="EMBL/GenBank/DDBJ databases">
        <title>Draft genome assemblies for two species of Escallonia (Escalloniales).</title>
        <authorList>
            <person name="Chanderbali A."/>
            <person name="Dervinis C."/>
            <person name="Anghel I."/>
            <person name="Soltis D."/>
            <person name="Soltis P."/>
            <person name="Zapata F."/>
        </authorList>
    </citation>
    <scope>NUCLEOTIDE SEQUENCE</scope>
    <source>
        <strain evidence="3">UCBG64.0493</strain>
        <tissue evidence="3">Leaf</tissue>
    </source>
</reference>
<evidence type="ECO:0008006" key="5">
    <source>
        <dbReference type="Google" id="ProtNLM"/>
    </source>
</evidence>
<dbReference type="PANTHER" id="PTHR22835">
    <property type="entry name" value="ZINC FINGER FYVE DOMAIN CONTAINING PROTEIN"/>
    <property type="match status" value="1"/>
</dbReference>
<sequence>METFDPNGNFPLTMLSIFQQLYTEGARFFWLHNTGPIGCLPYSIIYYQAKPRNLDENGCVEPQNAVAREFNRQLKNTVSKLREQLPNAAFTYVDVYSAKYALISNASNQGFEDPSKFCCGSYYGYHVDCGKKEVVNSMEQFMAIHALAHQGTLAGMAYATLKRPTRQSQKSF</sequence>
<comment type="similarity">
    <text evidence="1">Belongs to the 'GDSL' lipolytic enzyme family.</text>
</comment>
<dbReference type="InterPro" id="IPR001087">
    <property type="entry name" value="GDSL"/>
</dbReference>
<keyword evidence="4" id="KW-1185">Reference proteome</keyword>
<keyword evidence="2" id="KW-0325">Glycoprotein</keyword>
<organism evidence="3 4">
    <name type="scientific">Escallonia herrerae</name>
    <dbReference type="NCBI Taxonomy" id="1293975"/>
    <lineage>
        <taxon>Eukaryota</taxon>
        <taxon>Viridiplantae</taxon>
        <taxon>Streptophyta</taxon>
        <taxon>Embryophyta</taxon>
        <taxon>Tracheophyta</taxon>
        <taxon>Spermatophyta</taxon>
        <taxon>Magnoliopsida</taxon>
        <taxon>eudicotyledons</taxon>
        <taxon>Gunneridae</taxon>
        <taxon>Pentapetalae</taxon>
        <taxon>asterids</taxon>
        <taxon>campanulids</taxon>
        <taxon>Escalloniales</taxon>
        <taxon>Escalloniaceae</taxon>
        <taxon>Escallonia</taxon>
    </lineage>
</organism>
<protein>
    <recommendedName>
        <fullName evidence="5">GDSL esterase/lipase</fullName>
    </recommendedName>
</protein>
<evidence type="ECO:0000313" key="3">
    <source>
        <dbReference type="EMBL" id="KAK3033591.1"/>
    </source>
</evidence>
<evidence type="ECO:0000313" key="4">
    <source>
        <dbReference type="Proteomes" id="UP001188597"/>
    </source>
</evidence>
<accession>A0AA88WT50</accession>
<gene>
    <name evidence="3" type="ORF">RJ639_032439</name>
</gene>
<proteinExistence type="inferred from homology"/>
<evidence type="ECO:0000256" key="2">
    <source>
        <dbReference type="ARBA" id="ARBA00023180"/>
    </source>
</evidence>
<dbReference type="Proteomes" id="UP001188597">
    <property type="component" value="Unassembled WGS sequence"/>
</dbReference>
<dbReference type="PANTHER" id="PTHR22835:SF555">
    <property type="entry name" value="GDSL-LIKE LIPASE_ACYLHYDROLASE"/>
    <property type="match status" value="1"/>
</dbReference>
<evidence type="ECO:0000256" key="1">
    <source>
        <dbReference type="ARBA" id="ARBA00008668"/>
    </source>
</evidence>